<dbReference type="Proteomes" id="UP000790347">
    <property type="component" value="Unassembled WGS sequence"/>
</dbReference>
<organism evidence="1 2">
    <name type="scientific">Dermatophagoides farinae</name>
    <name type="common">American house dust mite</name>
    <dbReference type="NCBI Taxonomy" id="6954"/>
    <lineage>
        <taxon>Eukaryota</taxon>
        <taxon>Metazoa</taxon>
        <taxon>Ecdysozoa</taxon>
        <taxon>Arthropoda</taxon>
        <taxon>Chelicerata</taxon>
        <taxon>Arachnida</taxon>
        <taxon>Acari</taxon>
        <taxon>Acariformes</taxon>
        <taxon>Sarcoptiformes</taxon>
        <taxon>Astigmata</taxon>
        <taxon>Psoroptidia</taxon>
        <taxon>Analgoidea</taxon>
        <taxon>Pyroglyphidae</taxon>
        <taxon>Dermatophagoidinae</taxon>
        <taxon>Dermatophagoides</taxon>
    </lineage>
</organism>
<sequence>MLIDNFYRMMQQEMKILSLFYYRFTIIQLVNDETANHHQHDSSRVNNHQSLGCLMALNENKTKQMKVLLRKKSHLFVQWCKCFDVSMFRCFCC</sequence>
<proteinExistence type="predicted"/>
<comment type="caution">
    <text evidence="1">The sequence shown here is derived from an EMBL/GenBank/DDBJ whole genome shotgun (WGS) entry which is preliminary data.</text>
</comment>
<name>A0A922L550_DERFA</name>
<reference evidence="1" key="2">
    <citation type="journal article" date="2022" name="Res Sq">
        <title>Comparative Genomics Reveals Insights into the Divergent Evolution of Astigmatic Mites and Household Pest Adaptations.</title>
        <authorList>
            <person name="Xiong Q."/>
            <person name="Wan A.T.-Y."/>
            <person name="Liu X.-Y."/>
            <person name="Fung C.S.-H."/>
            <person name="Xiao X."/>
            <person name="Malainual N."/>
            <person name="Hou J."/>
            <person name="Wang L."/>
            <person name="Wang M."/>
            <person name="Yang K."/>
            <person name="Cui Y."/>
            <person name="Leung E."/>
            <person name="Nong W."/>
            <person name="Shin S.-K."/>
            <person name="Au S."/>
            <person name="Jeong K.Y."/>
            <person name="Chew F.T."/>
            <person name="Hui J."/>
            <person name="Leung T.F."/>
            <person name="Tungtrongchitr A."/>
            <person name="Zhong N."/>
            <person name="Liu Z."/>
            <person name="Tsui S."/>
        </authorList>
    </citation>
    <scope>NUCLEOTIDE SEQUENCE</scope>
    <source>
        <strain evidence="1">Derf</strain>
        <tissue evidence="1">Whole organism</tissue>
    </source>
</reference>
<gene>
    <name evidence="1" type="ORF">DERF_004412</name>
</gene>
<accession>A0A922L550</accession>
<evidence type="ECO:0000313" key="1">
    <source>
        <dbReference type="EMBL" id="KAH9520721.1"/>
    </source>
</evidence>
<feature type="non-terminal residue" evidence="1">
    <location>
        <position position="93"/>
    </location>
</feature>
<evidence type="ECO:0000313" key="2">
    <source>
        <dbReference type="Proteomes" id="UP000790347"/>
    </source>
</evidence>
<dbReference type="EMBL" id="ASGP02000002">
    <property type="protein sequence ID" value="KAH9520721.1"/>
    <property type="molecule type" value="Genomic_DNA"/>
</dbReference>
<dbReference type="AlphaFoldDB" id="A0A922L550"/>
<protein>
    <submittedName>
        <fullName evidence="1">Uncharacterized protein</fullName>
    </submittedName>
</protein>
<keyword evidence="2" id="KW-1185">Reference proteome</keyword>
<reference evidence="1" key="1">
    <citation type="submission" date="2013-05" db="EMBL/GenBank/DDBJ databases">
        <authorList>
            <person name="Yim A.K.Y."/>
            <person name="Chan T.F."/>
            <person name="Ji K.M."/>
            <person name="Liu X.Y."/>
            <person name="Zhou J.W."/>
            <person name="Li R.Q."/>
            <person name="Yang K.Y."/>
            <person name="Li J."/>
            <person name="Li M."/>
            <person name="Law P.T.W."/>
            <person name="Wu Y.L."/>
            <person name="Cai Z.L."/>
            <person name="Qin H."/>
            <person name="Bao Y."/>
            <person name="Leung R.K.K."/>
            <person name="Ng P.K.S."/>
            <person name="Zou J."/>
            <person name="Zhong X.J."/>
            <person name="Ran P.X."/>
            <person name="Zhong N.S."/>
            <person name="Liu Z.G."/>
            <person name="Tsui S.K.W."/>
        </authorList>
    </citation>
    <scope>NUCLEOTIDE SEQUENCE</scope>
    <source>
        <strain evidence="1">Derf</strain>
        <tissue evidence="1">Whole organism</tissue>
    </source>
</reference>